<dbReference type="AlphaFoldDB" id="A0A9E9NUM2"/>
<dbReference type="InterPro" id="IPR005247">
    <property type="entry name" value="YbhB_YbcL/LppC-like"/>
</dbReference>
<evidence type="ECO:0000313" key="2">
    <source>
        <dbReference type="EMBL" id="WAV97565.1"/>
    </source>
</evidence>
<keyword evidence="2" id="KW-0649">Protein kinase inhibitor</keyword>
<dbReference type="NCBIfam" id="TIGR00481">
    <property type="entry name" value="YbhB/YbcL family Raf kinase inhibitor-like protein"/>
    <property type="match status" value="1"/>
</dbReference>
<name>A0A9E9NUM2_9BURK</name>
<organism evidence="1">
    <name type="scientific">Oxalobacter aliiformigenes</name>
    <dbReference type="NCBI Taxonomy" id="2946593"/>
    <lineage>
        <taxon>Bacteria</taxon>
        <taxon>Pseudomonadati</taxon>
        <taxon>Pseudomonadota</taxon>
        <taxon>Betaproteobacteria</taxon>
        <taxon>Burkholderiales</taxon>
        <taxon>Oxalobacteraceae</taxon>
        <taxon>Oxalobacter</taxon>
    </lineage>
</organism>
<protein>
    <submittedName>
        <fullName evidence="1">YbhB/YbcL family Raf kinase inhibitor-like protein</fullName>
    </submittedName>
</protein>
<evidence type="ECO:0000313" key="3">
    <source>
        <dbReference type="Proteomes" id="UP001164794"/>
    </source>
</evidence>
<dbReference type="Gene3D" id="3.90.280.10">
    <property type="entry name" value="PEBP-like"/>
    <property type="match status" value="1"/>
</dbReference>
<gene>
    <name evidence="2" type="ORF">NB645_02140</name>
    <name evidence="1" type="ORF">NB646_03240</name>
</gene>
<dbReference type="InterPro" id="IPR036610">
    <property type="entry name" value="PEBP-like_sf"/>
</dbReference>
<dbReference type="GO" id="GO:0004860">
    <property type="term" value="F:protein kinase inhibitor activity"/>
    <property type="evidence" value="ECO:0007669"/>
    <property type="project" value="UniProtKB-KW"/>
</dbReference>
<dbReference type="PANTHER" id="PTHR30289:SF1">
    <property type="entry name" value="PEBP (PHOSPHATIDYLETHANOLAMINE-BINDING PROTEIN) FAMILY PROTEIN"/>
    <property type="match status" value="1"/>
</dbReference>
<dbReference type="SUPFAM" id="SSF49777">
    <property type="entry name" value="PEBP-like"/>
    <property type="match status" value="1"/>
</dbReference>
<proteinExistence type="predicted"/>
<sequence>MKLWSDSFKDGAKIPTPFAFCKIDGATHAAMSDNRNPHLAWSDLPENTRSLVLICHDYDVPSKGDDVNQEGKTVPADLPRVDFYHWVLVDLPAGIHSISEGEFSSGITARGKNGPEALHGSRQGINDYTAWFAGDKDMEGDYYGYDGPCPPWNDAIPHHYVFTLYALDVEKLPLAGRFTGQDVLAAMKGHILDQASITGVYSLNPEIEKTL</sequence>
<evidence type="ECO:0000313" key="1">
    <source>
        <dbReference type="EMBL" id="WAV91772.1"/>
    </source>
</evidence>
<dbReference type="RefSeq" id="WP_269265045.1">
    <property type="nucleotide sequence ID" value="NZ_CP098248.1"/>
</dbReference>
<reference evidence="2" key="1">
    <citation type="journal article" date="2022" name="Front. Microbiol.">
        <title>New perspectives on an old grouping: The genomic and phenotypic variability of Oxalobacter formigenes and the implications for calcium oxalate stone prevention.</title>
        <authorList>
            <person name="Chmiel J.A."/>
            <person name="Carr C."/>
            <person name="Stuivenberg G.A."/>
            <person name="Venema R."/>
            <person name="Chanyi R.M."/>
            <person name="Al K.F."/>
            <person name="Giguere D."/>
            <person name="Say H."/>
            <person name="Akouris P.P."/>
            <person name="Dominguez Romero S.A."/>
            <person name="Kwong A."/>
            <person name="Tai V."/>
            <person name="Koval S.F."/>
            <person name="Razvi H."/>
            <person name="Bjazevic J."/>
            <person name="Burton J.P."/>
        </authorList>
    </citation>
    <scope>NUCLEOTIDE SEQUENCE</scope>
    <source>
        <strain evidence="2">HOxNP-1</strain>
    </source>
</reference>
<reference evidence="1" key="2">
    <citation type="journal article" date="2022" name="Front. Microbiol.">
        <title>New perspectives on an old grouping: The genomic and phenotypic variability of Oxalobacter formigenes and the implications for calcium oxalate stone prevention.</title>
        <authorList>
            <person name="Chmiel J.A."/>
            <person name="Carr C."/>
            <person name="Stuivenberg G.A."/>
            <person name="Venema R."/>
            <person name="Chanyi R.M."/>
            <person name="Al K.F."/>
            <person name="Giguere D."/>
            <person name="Say H."/>
            <person name="Akouris P.P."/>
            <person name="Dominguez Romero S.A."/>
            <person name="Kwong A."/>
            <person name="Tai V."/>
            <person name="Koval S.F."/>
            <person name="Razvi H."/>
            <person name="Bjazevic J."/>
            <person name="Burton J.P."/>
        </authorList>
    </citation>
    <scope>NUCLEOTIDE SEQUENCE</scope>
    <source>
        <strain evidence="1">OxK</strain>
    </source>
</reference>
<accession>A0A9E9NUM2</accession>
<dbReference type="EMBL" id="CP098251">
    <property type="protein sequence ID" value="WAV91772.1"/>
    <property type="molecule type" value="Genomic_DNA"/>
</dbReference>
<dbReference type="Pfam" id="PF01161">
    <property type="entry name" value="PBP"/>
    <property type="match status" value="1"/>
</dbReference>
<dbReference type="CDD" id="cd00865">
    <property type="entry name" value="PEBP_bact_arch"/>
    <property type="match status" value="1"/>
</dbReference>
<dbReference type="Proteomes" id="UP001164819">
    <property type="component" value="Chromosome"/>
</dbReference>
<keyword evidence="3" id="KW-1185">Reference proteome</keyword>
<dbReference type="PANTHER" id="PTHR30289">
    <property type="entry name" value="UNCHARACTERIZED PROTEIN YBCL-RELATED"/>
    <property type="match status" value="1"/>
</dbReference>
<dbReference type="EMBL" id="CP098248">
    <property type="protein sequence ID" value="WAV97565.1"/>
    <property type="molecule type" value="Genomic_DNA"/>
</dbReference>
<dbReference type="Proteomes" id="UP001164794">
    <property type="component" value="Chromosome"/>
</dbReference>
<dbReference type="InterPro" id="IPR008914">
    <property type="entry name" value="PEBP"/>
</dbReference>